<name>A0A840P0J4_9ACTN</name>
<dbReference type="EMBL" id="JACHGN010000001">
    <property type="protein sequence ID" value="MBB5130970.1"/>
    <property type="molecule type" value="Genomic_DNA"/>
</dbReference>
<evidence type="ECO:0000313" key="3">
    <source>
        <dbReference type="EMBL" id="MBB5130970.1"/>
    </source>
</evidence>
<dbReference type="CDD" id="cd06587">
    <property type="entry name" value="VOC"/>
    <property type="match status" value="1"/>
</dbReference>
<dbReference type="InterPro" id="IPR053863">
    <property type="entry name" value="Glyoxy/Ble-like_N"/>
</dbReference>
<dbReference type="RefSeq" id="WP_185047776.1">
    <property type="nucleotide sequence ID" value="NZ_BAABIX010000013.1"/>
</dbReference>
<dbReference type="Proteomes" id="UP000578449">
    <property type="component" value="Unassembled WGS sequence"/>
</dbReference>
<dbReference type="Gene3D" id="3.10.180.10">
    <property type="entry name" value="2,3-Dihydroxybiphenyl 1,2-Dioxygenase, domain 1"/>
    <property type="match status" value="1"/>
</dbReference>
<gene>
    <name evidence="3" type="ORF">HNP84_000658</name>
</gene>
<reference evidence="3 4" key="1">
    <citation type="submission" date="2020-08" db="EMBL/GenBank/DDBJ databases">
        <title>Genomic Encyclopedia of Type Strains, Phase IV (KMG-IV): sequencing the most valuable type-strain genomes for metagenomic binning, comparative biology and taxonomic classification.</title>
        <authorList>
            <person name="Goeker M."/>
        </authorList>
    </citation>
    <scope>NUCLEOTIDE SEQUENCE [LARGE SCALE GENOMIC DNA]</scope>
    <source>
        <strain evidence="3 4">DSM 45615</strain>
    </source>
</reference>
<accession>A0A840P0J4</accession>
<dbReference type="PROSITE" id="PS51819">
    <property type="entry name" value="VOC"/>
    <property type="match status" value="1"/>
</dbReference>
<dbReference type="Pfam" id="PF22677">
    <property type="entry name" value="Ble-like_N"/>
    <property type="match status" value="1"/>
</dbReference>
<dbReference type="InterPro" id="IPR037523">
    <property type="entry name" value="VOC_core"/>
</dbReference>
<comment type="caution">
    <text evidence="3">The sequence shown here is derived from an EMBL/GenBank/DDBJ whole genome shotgun (WGS) entry which is preliminary data.</text>
</comment>
<proteinExistence type="predicted"/>
<dbReference type="GO" id="GO:0016829">
    <property type="term" value="F:lyase activity"/>
    <property type="evidence" value="ECO:0007669"/>
    <property type="project" value="UniProtKB-KW"/>
</dbReference>
<dbReference type="InterPro" id="IPR029068">
    <property type="entry name" value="Glyas_Bleomycin-R_OHBP_Dase"/>
</dbReference>
<evidence type="ECO:0000313" key="4">
    <source>
        <dbReference type="Proteomes" id="UP000578449"/>
    </source>
</evidence>
<protein>
    <submittedName>
        <fullName evidence="3">Putative enzyme related to lactoylglutathione lyase</fullName>
    </submittedName>
</protein>
<dbReference type="AlphaFoldDB" id="A0A840P0J4"/>
<keyword evidence="3" id="KW-0456">Lyase</keyword>
<dbReference type="SUPFAM" id="SSF54593">
    <property type="entry name" value="Glyoxalase/Bleomycin resistance protein/Dihydroxybiphenyl dioxygenase"/>
    <property type="match status" value="1"/>
</dbReference>
<sequence length="140" mass="15664">MANTLVFVDLPTPDIEATSAFYKELFGWTINGRPQGVFHQVVPGEGLHLGLWSEREQVPDPAPRPPQPRSGLQPRTYILVDGPPGEYLNKAVILGATALWEQTYWEEFDGHHASFLDPWGNQIVMWWKPADPAGEDAGEE</sequence>
<evidence type="ECO:0000259" key="2">
    <source>
        <dbReference type="PROSITE" id="PS51819"/>
    </source>
</evidence>
<feature type="domain" description="VOC" evidence="2">
    <location>
        <begin position="4"/>
        <end position="128"/>
    </location>
</feature>
<keyword evidence="4" id="KW-1185">Reference proteome</keyword>
<evidence type="ECO:0000256" key="1">
    <source>
        <dbReference type="SAM" id="MobiDB-lite"/>
    </source>
</evidence>
<feature type="region of interest" description="Disordered" evidence="1">
    <location>
        <begin position="55"/>
        <end position="74"/>
    </location>
</feature>
<organism evidence="3 4">
    <name type="scientific">Thermocatellispora tengchongensis</name>
    <dbReference type="NCBI Taxonomy" id="1073253"/>
    <lineage>
        <taxon>Bacteria</taxon>
        <taxon>Bacillati</taxon>
        <taxon>Actinomycetota</taxon>
        <taxon>Actinomycetes</taxon>
        <taxon>Streptosporangiales</taxon>
        <taxon>Streptosporangiaceae</taxon>
        <taxon>Thermocatellispora</taxon>
    </lineage>
</organism>